<accession>A0A5A7MNN6</accession>
<dbReference type="GO" id="GO:0019867">
    <property type="term" value="C:outer membrane"/>
    <property type="evidence" value="ECO:0007669"/>
    <property type="project" value="InterPro"/>
</dbReference>
<comment type="caution">
    <text evidence="1">The sequence shown here is derived from an EMBL/GenBank/DDBJ whole genome shotgun (WGS) entry which is preliminary data.</text>
</comment>
<proteinExistence type="predicted"/>
<dbReference type="InterPro" id="IPR000758">
    <property type="entry name" value="Enterovir_OMP"/>
</dbReference>
<sequence length="41" mass="4475">MLNVDMKKLFLDTKVTVNGGAVTADVDIDPWIFGVGVGYKF</sequence>
<evidence type="ECO:0000313" key="1">
    <source>
        <dbReference type="EMBL" id="GEQ97600.1"/>
    </source>
</evidence>
<gene>
    <name evidence="1" type="ORF">JCM17844_12370</name>
</gene>
<reference evidence="1 2" key="1">
    <citation type="submission" date="2019-09" db="EMBL/GenBank/DDBJ databases">
        <title>NBRP : Genome information of microbial organism related human and environment.</title>
        <authorList>
            <person name="Hattori M."/>
            <person name="Oshima K."/>
            <person name="Inaba H."/>
            <person name="Suda W."/>
            <person name="Sakamoto M."/>
            <person name="Iino T."/>
            <person name="Kitahara M."/>
            <person name="Oshida Y."/>
            <person name="Iida T."/>
            <person name="Kudo T."/>
            <person name="Itoh T."/>
            <person name="Ohkuma M."/>
        </authorList>
    </citation>
    <scope>NUCLEOTIDE SEQUENCE [LARGE SCALE GENOMIC DNA]</scope>
    <source>
        <strain evidence="1 2">Hi-2</strain>
    </source>
</reference>
<dbReference type="AlphaFoldDB" id="A0A5A7MNN6"/>
<dbReference type="PROSITE" id="PS00695">
    <property type="entry name" value="ENT_VIR_OMP_2"/>
    <property type="match status" value="1"/>
</dbReference>
<name>A0A5A7MNN6_9PROT</name>
<evidence type="ECO:0000313" key="2">
    <source>
        <dbReference type="Proteomes" id="UP000322084"/>
    </source>
</evidence>
<dbReference type="Proteomes" id="UP000322084">
    <property type="component" value="Unassembled WGS sequence"/>
</dbReference>
<dbReference type="Gene3D" id="2.40.160.20">
    <property type="match status" value="1"/>
</dbReference>
<dbReference type="Pfam" id="PF03922">
    <property type="entry name" value="OmpW"/>
    <property type="match status" value="1"/>
</dbReference>
<dbReference type="InterPro" id="IPR005618">
    <property type="entry name" value="OMPW"/>
</dbReference>
<protein>
    <recommendedName>
        <fullName evidence="3">OmpW family protein</fullName>
    </recommendedName>
</protein>
<evidence type="ECO:0008006" key="3">
    <source>
        <dbReference type="Google" id="ProtNLM"/>
    </source>
</evidence>
<dbReference type="EMBL" id="BKCL01000003">
    <property type="protein sequence ID" value="GEQ97600.1"/>
    <property type="molecule type" value="Genomic_DNA"/>
</dbReference>
<dbReference type="GO" id="GO:0044384">
    <property type="term" value="C:host outer membrane"/>
    <property type="evidence" value="ECO:0007669"/>
    <property type="project" value="InterPro"/>
</dbReference>
<organism evidence="1 2">
    <name type="scientific">Iodidimonas gelatinilytica</name>
    <dbReference type="NCBI Taxonomy" id="1236966"/>
    <lineage>
        <taxon>Bacteria</taxon>
        <taxon>Pseudomonadati</taxon>
        <taxon>Pseudomonadota</taxon>
        <taxon>Alphaproteobacteria</taxon>
        <taxon>Iodidimonadales</taxon>
        <taxon>Iodidimonadaceae</taxon>
        <taxon>Iodidimonas</taxon>
    </lineage>
</organism>